<keyword evidence="4" id="KW-1185">Reference proteome</keyword>
<organism evidence="3 4">
    <name type="scientific">Maribacter chungangensis</name>
    <dbReference type="NCBI Taxonomy" id="1069117"/>
    <lineage>
        <taxon>Bacteria</taxon>
        <taxon>Pseudomonadati</taxon>
        <taxon>Bacteroidota</taxon>
        <taxon>Flavobacteriia</taxon>
        <taxon>Flavobacteriales</taxon>
        <taxon>Flavobacteriaceae</taxon>
        <taxon>Maribacter</taxon>
    </lineage>
</organism>
<dbReference type="InterPro" id="IPR012341">
    <property type="entry name" value="6hp_glycosidase-like_sf"/>
</dbReference>
<evidence type="ECO:0000256" key="1">
    <source>
        <dbReference type="ARBA" id="ARBA00022801"/>
    </source>
</evidence>
<comment type="similarity">
    <text evidence="2">Belongs to the glycosyl hydrolase 88 family.</text>
</comment>
<dbReference type="InterPro" id="IPR008928">
    <property type="entry name" value="6-hairpin_glycosidase_sf"/>
</dbReference>
<protein>
    <submittedName>
        <fullName evidence="3">Glycoside hydrolase family 88 protein</fullName>
    </submittedName>
</protein>
<dbReference type="Gene3D" id="1.50.10.10">
    <property type="match status" value="1"/>
</dbReference>
<accession>A0ABW3AZE6</accession>
<dbReference type="EMBL" id="JBHTHY010000003">
    <property type="protein sequence ID" value="MFD0796255.1"/>
    <property type="molecule type" value="Genomic_DNA"/>
</dbReference>
<name>A0ABW3AZE6_9FLAO</name>
<dbReference type="RefSeq" id="WP_379931954.1">
    <property type="nucleotide sequence ID" value="NZ_JBHTHY010000003.1"/>
</dbReference>
<dbReference type="InterPro" id="IPR052369">
    <property type="entry name" value="UG_Glycosaminoglycan_Hydrolase"/>
</dbReference>
<dbReference type="SUPFAM" id="SSF48208">
    <property type="entry name" value="Six-hairpin glycosidases"/>
    <property type="match status" value="1"/>
</dbReference>
<dbReference type="Pfam" id="PF07470">
    <property type="entry name" value="Glyco_hydro_88"/>
    <property type="match status" value="1"/>
</dbReference>
<dbReference type="GO" id="GO:0016787">
    <property type="term" value="F:hydrolase activity"/>
    <property type="evidence" value="ECO:0007669"/>
    <property type="project" value="UniProtKB-KW"/>
</dbReference>
<dbReference type="Proteomes" id="UP001597012">
    <property type="component" value="Unassembled WGS sequence"/>
</dbReference>
<dbReference type="PANTHER" id="PTHR36845:SF1">
    <property type="entry name" value="HYDROLASE, PUTATIVE (AFU_ORTHOLOGUE AFUA_7G05090)-RELATED"/>
    <property type="match status" value="1"/>
</dbReference>
<proteinExistence type="inferred from homology"/>
<gene>
    <name evidence="3" type="ORF">ACFQZJ_02190</name>
</gene>
<sequence>MNKLIMKRILVAAFLCCFISCKETSKKRTNESSTEITINKQQFNLEKAIADCEAQLEISVPKLTDLTVHPRLIETGETEWKEVPNGRLMWTSGFYPGILWYMYDLTKDEKWKLEAIKRTNVMEEFKTVDEHHDIGFMMYPPFGLGYHLADIQAYKDILLTSATSAAKRFNPNVGTINSWNTKMHPRWQQHITIIDNMLNLELLFWAAKNGGEPKLKEIAIRHAETTMENHFRDDYTSWHVLEYDSINGNVLNRHTKQGLHDDSRWSRGQAWGIYGFVMVYRETGDKKFLEFAQKLTDAYLKLLPDDYIPYWDFDIDTTKDNDRDASAAAIVASGLLELSTLVSSKKDQKRYYNAAIQMLRSLHSPAYSAVGKADSFLLHSTGAKSLGHEIDVALIYADYYYLEALSRLRKMKK</sequence>
<comment type="caution">
    <text evidence="3">The sequence shown here is derived from an EMBL/GenBank/DDBJ whole genome shotgun (WGS) entry which is preliminary data.</text>
</comment>
<evidence type="ECO:0000313" key="3">
    <source>
        <dbReference type="EMBL" id="MFD0796255.1"/>
    </source>
</evidence>
<dbReference type="InterPro" id="IPR010905">
    <property type="entry name" value="Glyco_hydro_88"/>
</dbReference>
<dbReference type="PANTHER" id="PTHR36845">
    <property type="entry name" value="HYDROLASE, PUTATIVE (AFU_ORTHOLOGUE AFUA_7G05090)-RELATED"/>
    <property type="match status" value="1"/>
</dbReference>
<evidence type="ECO:0000256" key="2">
    <source>
        <dbReference type="ARBA" id="ARBA00038358"/>
    </source>
</evidence>
<keyword evidence="1 3" id="KW-0378">Hydrolase</keyword>
<reference evidence="4" key="1">
    <citation type="journal article" date="2019" name="Int. J. Syst. Evol. Microbiol.">
        <title>The Global Catalogue of Microorganisms (GCM) 10K type strain sequencing project: providing services to taxonomists for standard genome sequencing and annotation.</title>
        <authorList>
            <consortium name="The Broad Institute Genomics Platform"/>
            <consortium name="The Broad Institute Genome Sequencing Center for Infectious Disease"/>
            <person name="Wu L."/>
            <person name="Ma J."/>
        </authorList>
    </citation>
    <scope>NUCLEOTIDE SEQUENCE [LARGE SCALE GENOMIC DNA]</scope>
    <source>
        <strain evidence="4">CCUG 61948</strain>
    </source>
</reference>
<evidence type="ECO:0000313" key="4">
    <source>
        <dbReference type="Proteomes" id="UP001597012"/>
    </source>
</evidence>